<evidence type="ECO:0000256" key="1">
    <source>
        <dbReference type="SAM" id="Phobius"/>
    </source>
</evidence>
<reference evidence="2 3" key="1">
    <citation type="journal article" date="2020" name="BMC Genomics">
        <title>Intraspecific diversification of the crop wild relative Brassica cretica Lam. using demographic model selection.</title>
        <authorList>
            <person name="Kioukis A."/>
            <person name="Michalopoulou V.A."/>
            <person name="Briers L."/>
            <person name="Pirintsos S."/>
            <person name="Studholme D.J."/>
            <person name="Pavlidis P."/>
            <person name="Sarris P.F."/>
        </authorList>
    </citation>
    <scope>NUCLEOTIDE SEQUENCE [LARGE SCALE GENOMIC DNA]</scope>
    <source>
        <strain evidence="3">cv. PFS-1207/04</strain>
    </source>
</reference>
<feature type="transmembrane region" description="Helical" evidence="1">
    <location>
        <begin position="94"/>
        <end position="118"/>
    </location>
</feature>
<gene>
    <name evidence="2" type="ORF">DY000_02010453</name>
</gene>
<keyword evidence="1" id="KW-0472">Membrane</keyword>
<organism evidence="2 3">
    <name type="scientific">Brassica cretica</name>
    <name type="common">Mustard</name>
    <dbReference type="NCBI Taxonomy" id="69181"/>
    <lineage>
        <taxon>Eukaryota</taxon>
        <taxon>Viridiplantae</taxon>
        <taxon>Streptophyta</taxon>
        <taxon>Embryophyta</taxon>
        <taxon>Tracheophyta</taxon>
        <taxon>Spermatophyta</taxon>
        <taxon>Magnoliopsida</taxon>
        <taxon>eudicotyledons</taxon>
        <taxon>Gunneridae</taxon>
        <taxon>Pentapetalae</taxon>
        <taxon>rosids</taxon>
        <taxon>malvids</taxon>
        <taxon>Brassicales</taxon>
        <taxon>Brassicaceae</taxon>
        <taxon>Brassiceae</taxon>
        <taxon>Brassica</taxon>
    </lineage>
</organism>
<evidence type="ECO:0000313" key="2">
    <source>
        <dbReference type="EMBL" id="KAF3544596.1"/>
    </source>
</evidence>
<evidence type="ECO:0000313" key="3">
    <source>
        <dbReference type="Proteomes" id="UP000266723"/>
    </source>
</evidence>
<dbReference type="EMBL" id="QGKV02000832">
    <property type="protein sequence ID" value="KAF3544596.1"/>
    <property type="molecule type" value="Genomic_DNA"/>
</dbReference>
<name>A0ABQ7BXL9_BRACR</name>
<dbReference type="Proteomes" id="UP000266723">
    <property type="component" value="Unassembled WGS sequence"/>
</dbReference>
<proteinExistence type="predicted"/>
<dbReference type="Pfam" id="PF05834">
    <property type="entry name" value="Lycopene_cycl"/>
    <property type="match status" value="1"/>
</dbReference>
<dbReference type="PANTHER" id="PTHR39757">
    <property type="match status" value="1"/>
</dbReference>
<protein>
    <submittedName>
        <fullName evidence="2">Uncharacterized protein</fullName>
    </submittedName>
</protein>
<keyword evidence="3" id="KW-1185">Reference proteome</keyword>
<sequence length="120" mass="14147">MLQRCITNGVMFHQAKVTNEVYSIVAEAIVRYLGSSNGLRGGHQLSAEVWRDLWPVERRRQREFFCFGMDILLKLDLEATRRFFDAFFDLQPRYWHGFLSSRLFLPGVVVFWVVSLLARF</sequence>
<comment type="caution">
    <text evidence="2">The sequence shown here is derived from an EMBL/GenBank/DDBJ whole genome shotgun (WGS) entry which is preliminary data.</text>
</comment>
<dbReference type="PANTHER" id="PTHR39757:SF5">
    <property type="entry name" value="OS02G0190600 PROTEIN"/>
    <property type="match status" value="1"/>
</dbReference>
<keyword evidence="1" id="KW-0812">Transmembrane</keyword>
<keyword evidence="1" id="KW-1133">Transmembrane helix</keyword>
<accession>A0ABQ7BXL9</accession>